<evidence type="ECO:0000256" key="2">
    <source>
        <dbReference type="ARBA" id="ARBA00022771"/>
    </source>
</evidence>
<dbReference type="Proteomes" id="UP000887569">
    <property type="component" value="Unplaced"/>
</dbReference>
<accession>A0A915C2A5</accession>
<evidence type="ECO:0000256" key="3">
    <source>
        <dbReference type="ARBA" id="ARBA00022833"/>
    </source>
</evidence>
<dbReference type="PROSITE" id="PS00518">
    <property type="entry name" value="ZF_RING_1"/>
    <property type="match status" value="1"/>
</dbReference>
<keyword evidence="3" id="KW-0862">Zinc</keyword>
<dbReference type="PROSITE" id="PS50089">
    <property type="entry name" value="ZF_RING_2"/>
    <property type="match status" value="1"/>
</dbReference>
<organism evidence="7 8">
    <name type="scientific">Parascaris univalens</name>
    <name type="common">Nematode worm</name>
    <dbReference type="NCBI Taxonomy" id="6257"/>
    <lineage>
        <taxon>Eukaryota</taxon>
        <taxon>Metazoa</taxon>
        <taxon>Ecdysozoa</taxon>
        <taxon>Nematoda</taxon>
        <taxon>Chromadorea</taxon>
        <taxon>Rhabditida</taxon>
        <taxon>Spirurina</taxon>
        <taxon>Ascaridomorpha</taxon>
        <taxon>Ascaridoidea</taxon>
        <taxon>Ascarididae</taxon>
        <taxon>Parascaris</taxon>
    </lineage>
</organism>
<keyword evidence="2 4" id="KW-0863">Zinc-finger</keyword>
<protein>
    <submittedName>
        <fullName evidence="8">RING-type domain-containing protein</fullName>
    </submittedName>
</protein>
<dbReference type="InterPro" id="IPR027370">
    <property type="entry name" value="Znf-RING_euk"/>
</dbReference>
<keyword evidence="7" id="KW-1185">Reference proteome</keyword>
<evidence type="ECO:0000256" key="4">
    <source>
        <dbReference type="PROSITE-ProRule" id="PRU00175"/>
    </source>
</evidence>
<dbReference type="Gene3D" id="3.30.40.10">
    <property type="entry name" value="Zinc/RING finger domain, C3HC4 (zinc finger)"/>
    <property type="match status" value="1"/>
</dbReference>
<dbReference type="AlphaFoldDB" id="A0A915C2A5"/>
<keyword evidence="5" id="KW-0812">Transmembrane</keyword>
<proteinExistence type="predicted"/>
<keyword evidence="1" id="KW-0479">Metal-binding</keyword>
<reference evidence="8" key="1">
    <citation type="submission" date="2022-11" db="UniProtKB">
        <authorList>
            <consortium name="WormBaseParasite"/>
        </authorList>
    </citation>
    <scope>IDENTIFICATION</scope>
</reference>
<dbReference type="PANTHER" id="PTHR47156">
    <property type="entry name" value="PROTEIN CBG20824"/>
    <property type="match status" value="1"/>
</dbReference>
<dbReference type="SMART" id="SM00184">
    <property type="entry name" value="RING"/>
    <property type="match status" value="1"/>
</dbReference>
<keyword evidence="5" id="KW-1133">Transmembrane helix</keyword>
<evidence type="ECO:0000313" key="7">
    <source>
        <dbReference type="Proteomes" id="UP000887569"/>
    </source>
</evidence>
<dbReference type="InterPro" id="IPR001841">
    <property type="entry name" value="Znf_RING"/>
</dbReference>
<name>A0A915C2A5_PARUN</name>
<dbReference type="PANTHER" id="PTHR47156:SF10">
    <property type="entry name" value="E3 UBIQUITIN-PROTEIN LIGASE TRIM-21-RELATED"/>
    <property type="match status" value="1"/>
</dbReference>
<evidence type="ECO:0000313" key="8">
    <source>
        <dbReference type="WBParaSite" id="PgR078_g033_t01"/>
    </source>
</evidence>
<feature type="domain" description="RING-type" evidence="6">
    <location>
        <begin position="44"/>
        <end position="89"/>
    </location>
</feature>
<sequence length="487" mass="53792">LEEGTLCSSKFLLMCAMSVDTPGPSVETMSHPTFINPIDAIAVCQVCLEPFSEVEHIPKLLPCGHTFCENCIISLAKTYIYTCKCPKCRAVFMLRYDTVFPTNYSLMDVLSQLRQSVLEAKEGKDKVAGEKGLISDVEPSNTPSDSQGAWNTSKMSQFLSKFSERLKRNKDDTRARETQNETYREMPLTSAPNLSADEEVFGYGASPYMDSDDENDNSGIEEQLSPYESIDVAPMSNEQGPASVERSAPGIDERRAVNVPVESSGGAYGISESGGNVHMYNDGPAVESDLPQTESRGGHASTMSTVVCVNSGATTEDSPKGSIIRWSLVVLLQLAMLLIIFFWMATFMNLIDVRYRHQNDEPSIFCTSLEVIDSWLSTKFVPSVNCQRTKSQSLLERLNIEAEQLSSDVYHIVSYIVSSSVDCVSGTGSELTAYVTSFVNMAREKSYMLMHFMSGLISDMYSAVLMLQKALHDALLSRRSNDPTEEL</sequence>
<dbReference type="Pfam" id="PF13445">
    <property type="entry name" value="zf-RING_UBOX"/>
    <property type="match status" value="1"/>
</dbReference>
<dbReference type="WBParaSite" id="PgR078_g033_t01">
    <property type="protein sequence ID" value="PgR078_g033_t01"/>
    <property type="gene ID" value="PgR078_g033"/>
</dbReference>
<dbReference type="InterPro" id="IPR013083">
    <property type="entry name" value="Znf_RING/FYVE/PHD"/>
</dbReference>
<dbReference type="GO" id="GO:0008270">
    <property type="term" value="F:zinc ion binding"/>
    <property type="evidence" value="ECO:0007669"/>
    <property type="project" value="UniProtKB-KW"/>
</dbReference>
<evidence type="ECO:0000256" key="1">
    <source>
        <dbReference type="ARBA" id="ARBA00022723"/>
    </source>
</evidence>
<evidence type="ECO:0000259" key="6">
    <source>
        <dbReference type="PROSITE" id="PS50089"/>
    </source>
</evidence>
<evidence type="ECO:0000256" key="5">
    <source>
        <dbReference type="SAM" id="Phobius"/>
    </source>
</evidence>
<dbReference type="SUPFAM" id="SSF57850">
    <property type="entry name" value="RING/U-box"/>
    <property type="match status" value="1"/>
</dbReference>
<feature type="transmembrane region" description="Helical" evidence="5">
    <location>
        <begin position="326"/>
        <end position="351"/>
    </location>
</feature>
<keyword evidence="5" id="KW-0472">Membrane</keyword>
<dbReference type="InterPro" id="IPR052667">
    <property type="entry name" value="E3_ubiquitin-ligase_RING"/>
</dbReference>
<dbReference type="InterPro" id="IPR017907">
    <property type="entry name" value="Znf_RING_CS"/>
</dbReference>